<evidence type="ECO:0000313" key="2">
    <source>
        <dbReference type="Proteomes" id="UP000001396"/>
    </source>
</evidence>
<dbReference type="RefSeq" id="XP_020430476.1">
    <property type="nucleotide sequence ID" value="XM_020579801.1"/>
</dbReference>
<gene>
    <name evidence="1" type="ORF">PPL_09002</name>
</gene>
<keyword evidence="2" id="KW-1185">Reference proteome</keyword>
<accession>D3BKC1</accession>
<sequence>MFRALLKTTQSSSKFTGPVRQQLRMFATATTGDKQVFRLTEYSDLNEN</sequence>
<comment type="caution">
    <text evidence="1">The sequence shown here is derived from an EMBL/GenBank/DDBJ whole genome shotgun (WGS) entry which is preliminary data.</text>
</comment>
<dbReference type="EMBL" id="ADBJ01000038">
    <property type="protein sequence ID" value="EFA78351.1"/>
    <property type="molecule type" value="Genomic_DNA"/>
</dbReference>
<protein>
    <submittedName>
        <fullName evidence="1">Uncharacterized protein</fullName>
    </submittedName>
</protein>
<dbReference type="GeneID" id="31364478"/>
<evidence type="ECO:0000313" key="1">
    <source>
        <dbReference type="EMBL" id="EFA78351.1"/>
    </source>
</evidence>
<dbReference type="AlphaFoldDB" id="D3BKC1"/>
<organism evidence="1 2">
    <name type="scientific">Heterostelium pallidum (strain ATCC 26659 / Pp 5 / PN500)</name>
    <name type="common">Cellular slime mold</name>
    <name type="synonym">Polysphondylium pallidum</name>
    <dbReference type="NCBI Taxonomy" id="670386"/>
    <lineage>
        <taxon>Eukaryota</taxon>
        <taxon>Amoebozoa</taxon>
        <taxon>Evosea</taxon>
        <taxon>Eumycetozoa</taxon>
        <taxon>Dictyostelia</taxon>
        <taxon>Acytosteliales</taxon>
        <taxon>Acytosteliaceae</taxon>
        <taxon>Heterostelium</taxon>
    </lineage>
</organism>
<reference evidence="1 2" key="1">
    <citation type="journal article" date="2011" name="Genome Res.">
        <title>Phylogeny-wide analysis of social amoeba genomes highlights ancient origins for complex intercellular communication.</title>
        <authorList>
            <person name="Heidel A.J."/>
            <person name="Lawal H.M."/>
            <person name="Felder M."/>
            <person name="Schilde C."/>
            <person name="Helps N.R."/>
            <person name="Tunggal B."/>
            <person name="Rivero F."/>
            <person name="John U."/>
            <person name="Schleicher M."/>
            <person name="Eichinger L."/>
            <person name="Platzer M."/>
            <person name="Noegel A.A."/>
            <person name="Schaap P."/>
            <person name="Gloeckner G."/>
        </authorList>
    </citation>
    <scope>NUCLEOTIDE SEQUENCE [LARGE SCALE GENOMIC DNA]</scope>
    <source>
        <strain evidence="2">ATCC 26659 / Pp 5 / PN500</strain>
    </source>
</reference>
<dbReference type="InParanoid" id="D3BKC1"/>
<dbReference type="Proteomes" id="UP000001396">
    <property type="component" value="Unassembled WGS sequence"/>
</dbReference>
<name>D3BKC1_HETP5</name>
<proteinExistence type="predicted"/>